<gene>
    <name evidence="3" type="ORF">PVAR5_4687</name>
</gene>
<protein>
    <recommendedName>
        <fullName evidence="2">DUF7730 domain-containing protein</fullName>
    </recommendedName>
</protein>
<keyword evidence="4" id="KW-1185">Reference proteome</keyword>
<dbReference type="OrthoDB" id="4757095at2759"/>
<evidence type="ECO:0000313" key="4">
    <source>
        <dbReference type="Proteomes" id="UP000018001"/>
    </source>
</evidence>
<dbReference type="PANTHER" id="PTHR38790">
    <property type="entry name" value="2EXR DOMAIN-CONTAINING PROTEIN-RELATED"/>
    <property type="match status" value="1"/>
</dbReference>
<evidence type="ECO:0000313" key="3">
    <source>
        <dbReference type="EMBL" id="GAD96038.1"/>
    </source>
</evidence>
<dbReference type="Proteomes" id="UP000018001">
    <property type="component" value="Unassembled WGS sequence"/>
</dbReference>
<feature type="compositionally biased region" description="Basic and acidic residues" evidence="1">
    <location>
        <begin position="135"/>
        <end position="144"/>
    </location>
</feature>
<dbReference type="Pfam" id="PF24864">
    <property type="entry name" value="DUF7730"/>
    <property type="match status" value="1"/>
</dbReference>
<dbReference type="InterPro" id="IPR056632">
    <property type="entry name" value="DUF7730"/>
</dbReference>
<comment type="caution">
    <text evidence="3">The sequence shown here is derived from an EMBL/GenBank/DDBJ whole genome shotgun (WGS) entry which is preliminary data.</text>
</comment>
<proteinExistence type="predicted"/>
<organism evidence="3 4">
    <name type="scientific">Byssochlamys spectabilis (strain No. 5 / NBRC 109023)</name>
    <name type="common">Paecilomyces variotii</name>
    <dbReference type="NCBI Taxonomy" id="1356009"/>
    <lineage>
        <taxon>Eukaryota</taxon>
        <taxon>Fungi</taxon>
        <taxon>Dikarya</taxon>
        <taxon>Ascomycota</taxon>
        <taxon>Pezizomycotina</taxon>
        <taxon>Eurotiomycetes</taxon>
        <taxon>Eurotiomycetidae</taxon>
        <taxon>Eurotiales</taxon>
        <taxon>Thermoascaceae</taxon>
        <taxon>Paecilomyces</taxon>
    </lineage>
</organism>
<feature type="domain" description="DUF7730" evidence="2">
    <location>
        <begin position="268"/>
        <end position="437"/>
    </location>
</feature>
<dbReference type="eggNOG" id="ENOG502SRIX">
    <property type="taxonomic scope" value="Eukaryota"/>
</dbReference>
<name>V5FVE7_BYSSN</name>
<sequence>MCRPVGNVCPPLESSPMEQNSSNTRGRGRGREGGRGWGGGRGRGRGRGRGGRNGSQEIWNLTQSQSSTDPQKVQNTDNQNHTGRPRGTDRDRGRAHARRGYRGNKRGAPASSSHVPAVIDQQPAVQSNANASARQGKDAPERGNRFPRHNRPLKEKFKKDDPAKKPPVDKGKAPMKQHVASRPDETQNERQTEMQHSITTSAKDPAAPILQNKVCEPSGTVLDTQCNGIEYENMLETSSIQVEFDGDVLAPVAPVSRRNMRIIDQPIQQNSLFFQLPGEIRTKIYEYVFGTYRVNIYRSRVPNTESSKRQYRLRHTRLPHYHHKIHDLMPRKKSPPAIPSALVYTCWDVYRETALFLYSNTQFVFRSTKAINLFLKNTPIVAQNAIRHLELNYIGYNEPRLTEFRKFKIRSDMTWYLACSAMAQNFTSLRVLHLHITIWDWPMKLDLKERWAIPLLVFARKGGLEYVDAILRMHMFNNDQLREAARKLEKALMNPRTYQIKDDRRLAMQLQGPVKAGKVLNVVF</sequence>
<feature type="compositionally biased region" description="Basic residues" evidence="1">
    <location>
        <begin position="95"/>
        <end position="105"/>
    </location>
</feature>
<reference evidence="4" key="1">
    <citation type="journal article" date="2014" name="Genome Announc.">
        <title>Draft genome sequence of the formaldehyde-resistant fungus Byssochlamys spectabilis No. 5 (anamorph Paecilomyces variotii No. 5) (NBRC109023).</title>
        <authorList>
            <person name="Oka T."/>
            <person name="Ekino K."/>
            <person name="Fukuda K."/>
            <person name="Nomura Y."/>
        </authorList>
    </citation>
    <scope>NUCLEOTIDE SEQUENCE [LARGE SCALE GENOMIC DNA]</scope>
    <source>
        <strain evidence="4">No. 5 / NBRC 109023</strain>
    </source>
</reference>
<dbReference type="PANTHER" id="PTHR38790:SF8">
    <property type="entry name" value="F-BOX DOMAIN-CONTAINING PROTEIN"/>
    <property type="match status" value="1"/>
</dbReference>
<evidence type="ECO:0000259" key="2">
    <source>
        <dbReference type="Pfam" id="PF24864"/>
    </source>
</evidence>
<dbReference type="AlphaFoldDB" id="V5FVE7"/>
<dbReference type="EMBL" id="BAUL01000148">
    <property type="protein sequence ID" value="GAD96038.1"/>
    <property type="molecule type" value="Genomic_DNA"/>
</dbReference>
<feature type="compositionally biased region" description="Polar residues" evidence="1">
    <location>
        <begin position="55"/>
        <end position="81"/>
    </location>
</feature>
<accession>V5FVE7</accession>
<feature type="compositionally biased region" description="Polar residues" evidence="1">
    <location>
        <begin position="123"/>
        <end position="133"/>
    </location>
</feature>
<dbReference type="InParanoid" id="V5FVE7"/>
<dbReference type="HOGENOM" id="CLU_519704_0_0_1"/>
<feature type="compositionally biased region" description="Basic and acidic residues" evidence="1">
    <location>
        <begin position="181"/>
        <end position="193"/>
    </location>
</feature>
<evidence type="ECO:0000256" key="1">
    <source>
        <dbReference type="SAM" id="MobiDB-lite"/>
    </source>
</evidence>
<feature type="region of interest" description="Disordered" evidence="1">
    <location>
        <begin position="1"/>
        <end position="200"/>
    </location>
</feature>
<feature type="compositionally biased region" description="Basic and acidic residues" evidence="1">
    <location>
        <begin position="152"/>
        <end position="172"/>
    </location>
</feature>